<dbReference type="AlphaFoldDB" id="A0A9E7G597"/>
<dbReference type="PROSITE" id="PS50902">
    <property type="entry name" value="FLAVODOXIN_LIKE"/>
    <property type="match status" value="1"/>
</dbReference>
<dbReference type="Gene3D" id="3.40.50.360">
    <property type="match status" value="1"/>
</dbReference>
<sequence length="205" mass="22716">MDSKPLCVADLHRCNTWNGVKAYGLQISIVATGGMESKPMGCRSLLLRHVECSQNPRVADLYCCNMWNGFQSHHALTVASLAHELGETGASDGEHNWELHAWKEVVMEGIRMVLSVNYDLASFPFPDSVGAATVTTTINSRPPLLLPRFKRSIGRSFTSFRDQRRRAASPAAMVTKIYIVYYSMYGHVEKLAEEIHKGASSVEGV</sequence>
<dbReference type="InterPro" id="IPR008254">
    <property type="entry name" value="Flavodoxin/NO_synth"/>
</dbReference>
<reference evidence="2" key="1">
    <citation type="submission" date="2022-05" db="EMBL/GenBank/DDBJ databases">
        <title>The Musa troglodytarum L. genome provides insights into the mechanism of non-climacteric behaviour and enrichment of carotenoids.</title>
        <authorList>
            <person name="Wang J."/>
        </authorList>
    </citation>
    <scope>NUCLEOTIDE SEQUENCE</scope>
    <source>
        <tissue evidence="2">Leaf</tissue>
    </source>
</reference>
<dbReference type="GO" id="GO:0010181">
    <property type="term" value="F:FMN binding"/>
    <property type="evidence" value="ECO:0007669"/>
    <property type="project" value="InterPro"/>
</dbReference>
<organism evidence="2 3">
    <name type="scientific">Musa troglodytarum</name>
    <name type="common">fe'i banana</name>
    <dbReference type="NCBI Taxonomy" id="320322"/>
    <lineage>
        <taxon>Eukaryota</taxon>
        <taxon>Viridiplantae</taxon>
        <taxon>Streptophyta</taxon>
        <taxon>Embryophyta</taxon>
        <taxon>Tracheophyta</taxon>
        <taxon>Spermatophyta</taxon>
        <taxon>Magnoliopsida</taxon>
        <taxon>Liliopsida</taxon>
        <taxon>Zingiberales</taxon>
        <taxon>Musaceae</taxon>
        <taxon>Musa</taxon>
    </lineage>
</organism>
<dbReference type="OrthoDB" id="504689at2759"/>
<name>A0A9E7G597_9LILI</name>
<protein>
    <recommendedName>
        <fullName evidence="1">Flavodoxin-like domain-containing protein</fullName>
    </recommendedName>
</protein>
<dbReference type="SUPFAM" id="SSF52218">
    <property type="entry name" value="Flavoproteins"/>
    <property type="match status" value="1"/>
</dbReference>
<dbReference type="InterPro" id="IPR029039">
    <property type="entry name" value="Flavoprotein-like_sf"/>
</dbReference>
<evidence type="ECO:0000313" key="3">
    <source>
        <dbReference type="Proteomes" id="UP001055439"/>
    </source>
</evidence>
<accession>A0A9E7G597</accession>
<feature type="domain" description="Flavodoxin-like" evidence="1">
    <location>
        <begin position="177"/>
        <end position="205"/>
    </location>
</feature>
<keyword evidence="3" id="KW-1185">Reference proteome</keyword>
<dbReference type="EMBL" id="CP097508">
    <property type="protein sequence ID" value="URE09091.1"/>
    <property type="molecule type" value="Genomic_DNA"/>
</dbReference>
<evidence type="ECO:0000259" key="1">
    <source>
        <dbReference type="PROSITE" id="PS50902"/>
    </source>
</evidence>
<proteinExistence type="predicted"/>
<gene>
    <name evidence="2" type="ORF">MUK42_07978</name>
</gene>
<evidence type="ECO:0000313" key="2">
    <source>
        <dbReference type="EMBL" id="URE09091.1"/>
    </source>
</evidence>
<dbReference type="Proteomes" id="UP001055439">
    <property type="component" value="Chromosome 6"/>
</dbReference>